<dbReference type="Proteomes" id="UP000663828">
    <property type="component" value="Unassembled WGS sequence"/>
</dbReference>
<evidence type="ECO:0000313" key="15">
    <source>
        <dbReference type="Proteomes" id="UP000663828"/>
    </source>
</evidence>
<reference evidence="13" key="1">
    <citation type="submission" date="2021-02" db="EMBL/GenBank/DDBJ databases">
        <authorList>
            <person name="Nowell W R."/>
        </authorList>
    </citation>
    <scope>NUCLEOTIDE SEQUENCE</scope>
</reference>
<dbReference type="AlphaFoldDB" id="A0A813XX93"/>
<dbReference type="SMART" id="SM00028">
    <property type="entry name" value="TPR"/>
    <property type="match status" value="9"/>
</dbReference>
<keyword evidence="15" id="KW-1185">Reference proteome</keyword>
<dbReference type="EMBL" id="CAJNOJ010000027">
    <property type="protein sequence ID" value="CAF0873301.1"/>
    <property type="molecule type" value="Genomic_DNA"/>
</dbReference>
<keyword evidence="8 12" id="KW-0472">Membrane</keyword>
<sequence>MDYQSSEEKNSPNFIGSSLYQLVRPSLMASYLRKVAETSSATANSNNPANDLGKRIAKWALIIGVPTAVCVTAYLIYRQKQNRTATPRRSSLPRPLARGERDTSATTSDGRATNRLTSAIELKNEGNVKYREQKFNEAIEFYTEAIETCPPESTEELAQFYQNRAAAWESLKNYAKVIEDCSKAIELNPKYIKCIQRRARAAETIENFELALEDYSTVCFIDSYQPAYIMAADKVLTELAKRYIETLPPSTAELSKDFVRTSLNEFENDPTISETFIDEVRSSQPDSSLARAYEAFDEGRFTDIPSLCTQEIESSETSTYELEALLLRGSFYLLMGNYAEALDDFNKVISNPEASENLKLNAELKRANTKIHQRDLEGALQEYDQCINNHPFECSPRVHRGMLKTLLESYSEAHEDFTEALNITPTNLRAKYQKLINDAKIGAKENRPERVEQALASFEEYFDSCKKDIYYALAITSCYLDNDRKDKALHYLNRFVEEIPNNPTLMALKANCLMSTDPSNNAEAEELFVDALRIDRSNETVLTMFAIFKCNRNDFEEAAKLYERAIKCTRGDEKLLQYAALLYAIRAQGRAIKRLSLHFPGGFPPAGGLANWMGGGGIV</sequence>
<keyword evidence="3" id="KW-0677">Repeat</keyword>
<dbReference type="SUPFAM" id="SSF48452">
    <property type="entry name" value="TPR-like"/>
    <property type="match status" value="1"/>
</dbReference>
<keyword evidence="2 12" id="KW-0812">Transmembrane</keyword>
<accession>A0A813XX93</accession>
<evidence type="ECO:0000256" key="2">
    <source>
        <dbReference type="ARBA" id="ARBA00022692"/>
    </source>
</evidence>
<organism evidence="13 16">
    <name type="scientific">Adineta ricciae</name>
    <name type="common">Rotifer</name>
    <dbReference type="NCBI Taxonomy" id="249248"/>
    <lineage>
        <taxon>Eukaryota</taxon>
        <taxon>Metazoa</taxon>
        <taxon>Spiralia</taxon>
        <taxon>Gnathifera</taxon>
        <taxon>Rotifera</taxon>
        <taxon>Eurotatoria</taxon>
        <taxon>Bdelloidea</taxon>
        <taxon>Adinetida</taxon>
        <taxon>Adinetidae</taxon>
        <taxon>Adineta</taxon>
    </lineage>
</organism>
<dbReference type="GO" id="GO:0008320">
    <property type="term" value="F:protein transmembrane transporter activity"/>
    <property type="evidence" value="ECO:0007669"/>
    <property type="project" value="TreeGrafter"/>
</dbReference>
<evidence type="ECO:0000313" key="14">
    <source>
        <dbReference type="EMBL" id="CAF1618316.1"/>
    </source>
</evidence>
<feature type="repeat" description="TPR" evidence="10">
    <location>
        <begin position="394"/>
        <end position="427"/>
    </location>
</feature>
<evidence type="ECO:0008006" key="17">
    <source>
        <dbReference type="Google" id="ProtNLM"/>
    </source>
</evidence>
<dbReference type="PANTHER" id="PTHR46208">
    <property type="entry name" value="MITOCHONDRIAL IMPORT RECEPTOR SUBUNIT TOM70"/>
    <property type="match status" value="1"/>
</dbReference>
<evidence type="ECO:0000256" key="12">
    <source>
        <dbReference type="SAM" id="Phobius"/>
    </source>
</evidence>
<evidence type="ECO:0000256" key="5">
    <source>
        <dbReference type="ARBA" id="ARBA00022803"/>
    </source>
</evidence>
<evidence type="ECO:0000256" key="11">
    <source>
        <dbReference type="SAM" id="MobiDB-lite"/>
    </source>
</evidence>
<dbReference type="Proteomes" id="UP000663852">
    <property type="component" value="Unassembled WGS sequence"/>
</dbReference>
<feature type="repeat" description="TPR" evidence="10">
    <location>
        <begin position="158"/>
        <end position="191"/>
    </location>
</feature>
<evidence type="ECO:0000313" key="16">
    <source>
        <dbReference type="Proteomes" id="UP000663852"/>
    </source>
</evidence>
<name>A0A813XX93_ADIRI</name>
<evidence type="ECO:0000256" key="6">
    <source>
        <dbReference type="ARBA" id="ARBA00022989"/>
    </source>
</evidence>
<dbReference type="PROSITE" id="PS50005">
    <property type="entry name" value="TPR"/>
    <property type="match status" value="4"/>
</dbReference>
<evidence type="ECO:0000256" key="10">
    <source>
        <dbReference type="PROSITE-ProRule" id="PRU00339"/>
    </source>
</evidence>
<dbReference type="InterPro" id="IPR019734">
    <property type="entry name" value="TPR_rpt"/>
</dbReference>
<evidence type="ECO:0000256" key="8">
    <source>
        <dbReference type="ARBA" id="ARBA00023136"/>
    </source>
</evidence>
<dbReference type="Pfam" id="PF13181">
    <property type="entry name" value="TPR_8"/>
    <property type="match status" value="1"/>
</dbReference>
<dbReference type="OrthoDB" id="66418at2759"/>
<evidence type="ECO:0000256" key="3">
    <source>
        <dbReference type="ARBA" id="ARBA00022737"/>
    </source>
</evidence>
<proteinExistence type="inferred from homology"/>
<keyword evidence="5 10" id="KW-0802">TPR repeat</keyword>
<keyword evidence="7" id="KW-0496">Mitochondrion</keyword>
<evidence type="ECO:0000256" key="1">
    <source>
        <dbReference type="ARBA" id="ARBA00004572"/>
    </source>
</evidence>
<dbReference type="GO" id="GO:0030150">
    <property type="term" value="P:protein import into mitochondrial matrix"/>
    <property type="evidence" value="ECO:0007669"/>
    <property type="project" value="TreeGrafter"/>
</dbReference>
<evidence type="ECO:0000256" key="7">
    <source>
        <dbReference type="ARBA" id="ARBA00023128"/>
    </source>
</evidence>
<feature type="repeat" description="TPR" evidence="10">
    <location>
        <begin position="119"/>
        <end position="152"/>
    </location>
</feature>
<evidence type="ECO:0000256" key="9">
    <source>
        <dbReference type="ARBA" id="ARBA00038030"/>
    </source>
</evidence>
<feature type="transmembrane region" description="Helical" evidence="12">
    <location>
        <begin position="59"/>
        <end position="77"/>
    </location>
</feature>
<evidence type="ECO:0000256" key="4">
    <source>
        <dbReference type="ARBA" id="ARBA00022787"/>
    </source>
</evidence>
<comment type="subcellular location">
    <subcellularLocation>
        <location evidence="1">Mitochondrion outer membrane</location>
        <topology evidence="1">Single-pass membrane protein</topology>
    </subcellularLocation>
</comment>
<feature type="repeat" description="TPR" evidence="10">
    <location>
        <begin position="322"/>
        <end position="355"/>
    </location>
</feature>
<dbReference type="GO" id="GO:0005741">
    <property type="term" value="C:mitochondrial outer membrane"/>
    <property type="evidence" value="ECO:0007669"/>
    <property type="project" value="UniProtKB-SubCell"/>
</dbReference>
<feature type="region of interest" description="Disordered" evidence="11">
    <location>
        <begin position="84"/>
        <end position="112"/>
    </location>
</feature>
<dbReference type="GO" id="GO:0045039">
    <property type="term" value="P:protein insertion into mitochondrial inner membrane"/>
    <property type="evidence" value="ECO:0007669"/>
    <property type="project" value="TreeGrafter"/>
</dbReference>
<feature type="compositionally biased region" description="Low complexity" evidence="11">
    <location>
        <begin position="84"/>
        <end position="96"/>
    </location>
</feature>
<gene>
    <name evidence="13" type="ORF">EDS130_LOCUS8402</name>
    <name evidence="14" type="ORF">XAT740_LOCUS49877</name>
</gene>
<evidence type="ECO:0000313" key="13">
    <source>
        <dbReference type="EMBL" id="CAF0873301.1"/>
    </source>
</evidence>
<protein>
    <recommendedName>
        <fullName evidence="17">Mitochondrial import receptor subunit TOM70</fullName>
    </recommendedName>
</protein>
<dbReference type="EMBL" id="CAJNOR010007498">
    <property type="protein sequence ID" value="CAF1618316.1"/>
    <property type="molecule type" value="Genomic_DNA"/>
</dbReference>
<comment type="caution">
    <text evidence="13">The sequence shown here is derived from an EMBL/GenBank/DDBJ whole genome shotgun (WGS) entry which is preliminary data.</text>
</comment>
<dbReference type="PANTHER" id="PTHR46208:SF1">
    <property type="entry name" value="MITOCHONDRIAL IMPORT RECEPTOR SUBUNIT TOM70"/>
    <property type="match status" value="1"/>
</dbReference>
<dbReference type="InterPro" id="IPR011990">
    <property type="entry name" value="TPR-like_helical_dom_sf"/>
</dbReference>
<dbReference type="Gene3D" id="1.25.40.10">
    <property type="entry name" value="Tetratricopeptide repeat domain"/>
    <property type="match status" value="2"/>
</dbReference>
<dbReference type="GO" id="GO:0030943">
    <property type="term" value="F:mitochondrion targeting sequence binding"/>
    <property type="evidence" value="ECO:0007669"/>
    <property type="project" value="TreeGrafter"/>
</dbReference>
<keyword evidence="6 12" id="KW-1133">Transmembrane helix</keyword>
<comment type="similarity">
    <text evidence="9">Belongs to the Tom70 family.</text>
</comment>
<keyword evidence="4" id="KW-1000">Mitochondrion outer membrane</keyword>
<dbReference type="Pfam" id="PF00515">
    <property type="entry name" value="TPR_1"/>
    <property type="match status" value="1"/>
</dbReference>